<feature type="region of interest" description="Disordered" evidence="1">
    <location>
        <begin position="134"/>
        <end position="163"/>
    </location>
</feature>
<evidence type="ECO:0000256" key="1">
    <source>
        <dbReference type="SAM" id="MobiDB-lite"/>
    </source>
</evidence>
<name>A0A8S1IVG8_9CHLO</name>
<reference evidence="2" key="1">
    <citation type="submission" date="2020-12" db="EMBL/GenBank/DDBJ databases">
        <authorList>
            <person name="Iha C."/>
        </authorList>
    </citation>
    <scope>NUCLEOTIDE SEQUENCE</scope>
</reference>
<proteinExistence type="predicted"/>
<gene>
    <name evidence="2" type="ORF">OSTQU699_LOCUS4379</name>
</gene>
<dbReference type="Proteomes" id="UP000708148">
    <property type="component" value="Unassembled WGS sequence"/>
</dbReference>
<evidence type="ECO:0000313" key="2">
    <source>
        <dbReference type="EMBL" id="CAD7699020.1"/>
    </source>
</evidence>
<dbReference type="OrthoDB" id="1678912at2759"/>
<dbReference type="EMBL" id="CAJHUC010000941">
    <property type="protein sequence ID" value="CAD7699020.1"/>
    <property type="molecule type" value="Genomic_DNA"/>
</dbReference>
<comment type="caution">
    <text evidence="2">The sequence shown here is derived from an EMBL/GenBank/DDBJ whole genome shotgun (WGS) entry which is preliminary data.</text>
</comment>
<dbReference type="AlphaFoldDB" id="A0A8S1IVG8"/>
<feature type="non-terminal residue" evidence="2">
    <location>
        <position position="1"/>
    </location>
</feature>
<evidence type="ECO:0000313" key="3">
    <source>
        <dbReference type="Proteomes" id="UP000708148"/>
    </source>
</evidence>
<accession>A0A8S1IVG8</accession>
<keyword evidence="3" id="KW-1185">Reference proteome</keyword>
<feature type="region of interest" description="Disordered" evidence="1">
    <location>
        <begin position="53"/>
        <end position="78"/>
    </location>
</feature>
<protein>
    <submittedName>
        <fullName evidence="2">Uncharacterized protein</fullName>
    </submittedName>
</protein>
<sequence length="163" mass="17139">HTIDELQSMVATALAVFPDAASFIEAAQERASASRPTSICKMGPLYQLDELEPLEAAKPPKRGPPGPLESPDSKRVRKVPTLVENTAGGVVSDKCGHFPVQNGVAMAVPRPQVALGMLADLSTAPPALAMPRVQKGCTHGRGEDFGEGSQRATSEDGSEPQRT</sequence>
<organism evidence="2 3">
    <name type="scientific">Ostreobium quekettii</name>
    <dbReference type="NCBI Taxonomy" id="121088"/>
    <lineage>
        <taxon>Eukaryota</taxon>
        <taxon>Viridiplantae</taxon>
        <taxon>Chlorophyta</taxon>
        <taxon>core chlorophytes</taxon>
        <taxon>Ulvophyceae</taxon>
        <taxon>TCBD clade</taxon>
        <taxon>Bryopsidales</taxon>
        <taxon>Ostreobineae</taxon>
        <taxon>Ostreobiaceae</taxon>
        <taxon>Ostreobium</taxon>
    </lineage>
</organism>